<evidence type="ECO:0000313" key="2">
    <source>
        <dbReference type="EMBL" id="AWN04273.1"/>
    </source>
</evidence>
<feature type="region of interest" description="Disordered" evidence="1">
    <location>
        <begin position="1"/>
        <end position="20"/>
    </location>
</feature>
<name>A0A2U8UKW6_9CAUD</name>
<sequence>MNVPTTRAEETGTYKRPKWQPTDKRGVALLDHVMEVIEEEAREAAQARQVSAAWLDEDTRAGHWDQGDWIQLNGAALDDAGVNVLALALEQEGLSLTEALESDYPVNIALPPAELGGLCGTAMCFAGHATFEVGDQPLFYTDLNYLAHNVSDDGKTLELGQVFGDLSIHQVHPVDGAKGETADVGRRAAELLELDSETADILFEASNTLEDLREMVARIKEHGGLTWNLKCSACDVWPWHCVDEGPVCDNCGYHEDRCECEDDIECANCYEIVAEEGDLCPDCERKESTANGGDDD</sequence>
<proteinExistence type="predicted"/>
<reference evidence="3" key="1">
    <citation type="submission" date="2018-03" db="EMBL/GenBank/DDBJ databases">
        <authorList>
            <person name="Keele B.F."/>
        </authorList>
    </citation>
    <scope>NUCLEOTIDE SEQUENCE [LARGE SCALE GENOMIC DNA]</scope>
</reference>
<accession>A0A2U8UKW6</accession>
<dbReference type="RefSeq" id="YP_009625643.1">
    <property type="nucleotide sequence ID" value="NC_042132.1"/>
</dbReference>
<dbReference type="EMBL" id="MH153810">
    <property type="protein sequence ID" value="AWN04273.1"/>
    <property type="molecule type" value="Genomic_DNA"/>
</dbReference>
<organism evidence="2 3">
    <name type="scientific">Gordonia phage Sour</name>
    <dbReference type="NCBI Taxonomy" id="2182349"/>
    <lineage>
        <taxon>Viruses</taxon>
        <taxon>Duplodnaviria</taxon>
        <taxon>Heunggongvirae</taxon>
        <taxon>Uroviricota</taxon>
        <taxon>Caudoviricetes</taxon>
        <taxon>Sourvirus</taxon>
        <taxon>Sourvirus sour</taxon>
    </lineage>
</organism>
<dbReference type="Proteomes" id="UP000246591">
    <property type="component" value="Segment"/>
</dbReference>
<evidence type="ECO:0000256" key="1">
    <source>
        <dbReference type="SAM" id="MobiDB-lite"/>
    </source>
</evidence>
<evidence type="ECO:0000313" key="3">
    <source>
        <dbReference type="Proteomes" id="UP000246591"/>
    </source>
</evidence>
<dbReference type="KEGG" id="vg:40102537"/>
<gene>
    <name evidence="2" type="primary">72</name>
    <name evidence="2" type="ORF">PBI_SOUR_72</name>
</gene>
<keyword evidence="3" id="KW-1185">Reference proteome</keyword>
<protein>
    <submittedName>
        <fullName evidence="2">Uncharacterized protein</fullName>
    </submittedName>
</protein>
<dbReference type="GeneID" id="40102537"/>